<protein>
    <submittedName>
        <fullName evidence="2">Uncharacterized protein</fullName>
    </submittedName>
</protein>
<dbReference type="EMBL" id="JBJJXI010000169">
    <property type="protein sequence ID" value="KAL3384681.1"/>
    <property type="molecule type" value="Genomic_DNA"/>
</dbReference>
<comment type="caution">
    <text evidence="2">The sequence shown here is derived from an EMBL/GenBank/DDBJ whole genome shotgun (WGS) entry which is preliminary data.</text>
</comment>
<feature type="chain" id="PRO_5044814961" evidence="1">
    <location>
        <begin position="22"/>
        <end position="148"/>
    </location>
</feature>
<organism evidence="2 3">
    <name type="scientific">Trichogramma kaykai</name>
    <dbReference type="NCBI Taxonomy" id="54128"/>
    <lineage>
        <taxon>Eukaryota</taxon>
        <taxon>Metazoa</taxon>
        <taxon>Ecdysozoa</taxon>
        <taxon>Arthropoda</taxon>
        <taxon>Hexapoda</taxon>
        <taxon>Insecta</taxon>
        <taxon>Pterygota</taxon>
        <taxon>Neoptera</taxon>
        <taxon>Endopterygota</taxon>
        <taxon>Hymenoptera</taxon>
        <taxon>Apocrita</taxon>
        <taxon>Proctotrupomorpha</taxon>
        <taxon>Chalcidoidea</taxon>
        <taxon>Trichogrammatidae</taxon>
        <taxon>Trichogramma</taxon>
    </lineage>
</organism>
<dbReference type="AlphaFoldDB" id="A0ABD2VVB5"/>
<accession>A0ABD2VVB5</accession>
<dbReference type="Proteomes" id="UP001627154">
    <property type="component" value="Unassembled WGS sequence"/>
</dbReference>
<keyword evidence="3" id="KW-1185">Reference proteome</keyword>
<evidence type="ECO:0000313" key="3">
    <source>
        <dbReference type="Proteomes" id="UP001627154"/>
    </source>
</evidence>
<sequence length="148" mass="16462">MPRYTLVALGAFVLLTGLVEAFDVTKTKTENIFLTEEDVVKDEPAGSLRANVREYRFIGDLVIGDRLADETVFRRSVDIANPTNQVYSTTISLNVERGKIHFLSATNERNSYAVGCDEPYSLGHSKISFNVRVPPSSKSQLWLLVAAH</sequence>
<evidence type="ECO:0000313" key="2">
    <source>
        <dbReference type="EMBL" id="KAL3384681.1"/>
    </source>
</evidence>
<evidence type="ECO:0000256" key="1">
    <source>
        <dbReference type="SAM" id="SignalP"/>
    </source>
</evidence>
<reference evidence="2 3" key="1">
    <citation type="journal article" date="2024" name="bioRxiv">
        <title>A reference genome for Trichogramma kaykai: A tiny desert-dwelling parasitoid wasp with competing sex-ratio distorters.</title>
        <authorList>
            <person name="Culotta J."/>
            <person name="Lindsey A.R."/>
        </authorList>
    </citation>
    <scope>NUCLEOTIDE SEQUENCE [LARGE SCALE GENOMIC DNA]</scope>
    <source>
        <strain evidence="2 3">KSX58</strain>
    </source>
</reference>
<proteinExistence type="predicted"/>
<gene>
    <name evidence="2" type="ORF">TKK_019513</name>
</gene>
<name>A0ABD2VVB5_9HYME</name>
<keyword evidence="1" id="KW-0732">Signal</keyword>
<feature type="signal peptide" evidence="1">
    <location>
        <begin position="1"/>
        <end position="21"/>
    </location>
</feature>